<organism evidence="1 2">
    <name type="scientific">Liparis tanakae</name>
    <name type="common">Tanaka's snailfish</name>
    <dbReference type="NCBI Taxonomy" id="230148"/>
    <lineage>
        <taxon>Eukaryota</taxon>
        <taxon>Metazoa</taxon>
        <taxon>Chordata</taxon>
        <taxon>Craniata</taxon>
        <taxon>Vertebrata</taxon>
        <taxon>Euteleostomi</taxon>
        <taxon>Actinopterygii</taxon>
        <taxon>Neopterygii</taxon>
        <taxon>Teleostei</taxon>
        <taxon>Neoteleostei</taxon>
        <taxon>Acanthomorphata</taxon>
        <taxon>Eupercaria</taxon>
        <taxon>Perciformes</taxon>
        <taxon>Cottioidei</taxon>
        <taxon>Cottales</taxon>
        <taxon>Liparidae</taxon>
        <taxon>Liparis</taxon>
    </lineage>
</organism>
<evidence type="ECO:0000313" key="1">
    <source>
        <dbReference type="EMBL" id="TNN21696.1"/>
    </source>
</evidence>
<protein>
    <submittedName>
        <fullName evidence="1">Serine/threonine-protein kinase SMG1</fullName>
    </submittedName>
</protein>
<accession>A0A4Z2DYU9</accession>
<reference evidence="1 2" key="1">
    <citation type="submission" date="2019-03" db="EMBL/GenBank/DDBJ databases">
        <title>First draft genome of Liparis tanakae, snailfish: a comprehensive survey of snailfish specific genes.</title>
        <authorList>
            <person name="Kim W."/>
            <person name="Song I."/>
            <person name="Jeong J.-H."/>
            <person name="Kim D."/>
            <person name="Kim S."/>
            <person name="Ryu S."/>
            <person name="Song J.Y."/>
            <person name="Lee S.K."/>
        </authorList>
    </citation>
    <scope>NUCLEOTIDE SEQUENCE [LARGE SCALE GENOMIC DNA]</scope>
    <source>
        <tissue evidence="1">Muscle</tissue>
    </source>
</reference>
<gene>
    <name evidence="1" type="primary">Smg1_0</name>
    <name evidence="1" type="ORF">EYF80_068192</name>
</gene>
<dbReference type="AlphaFoldDB" id="A0A4Z2DYU9"/>
<dbReference type="GO" id="GO:0016301">
    <property type="term" value="F:kinase activity"/>
    <property type="evidence" value="ECO:0007669"/>
    <property type="project" value="UniProtKB-KW"/>
</dbReference>
<dbReference type="EMBL" id="SRLO01026411">
    <property type="protein sequence ID" value="TNN21696.1"/>
    <property type="molecule type" value="Genomic_DNA"/>
</dbReference>
<sequence length="106" mass="11313">MLAELEQLAEQGADGLGLGALLDGLLAAAGHDPDGHAHCLHVTRMLRVQYSELLQPRGDQPGLAPPKMSAGQMLLVAFDGMFTQLEAAFGQLTDKVERPLTMVHVL</sequence>
<keyword evidence="2" id="KW-1185">Reference proteome</keyword>
<dbReference type="Proteomes" id="UP000314294">
    <property type="component" value="Unassembled WGS sequence"/>
</dbReference>
<dbReference type="OrthoDB" id="8865367at2759"/>
<evidence type="ECO:0000313" key="2">
    <source>
        <dbReference type="Proteomes" id="UP000314294"/>
    </source>
</evidence>
<proteinExistence type="predicted"/>
<name>A0A4Z2DYU9_9TELE</name>
<comment type="caution">
    <text evidence="1">The sequence shown here is derived from an EMBL/GenBank/DDBJ whole genome shotgun (WGS) entry which is preliminary data.</text>
</comment>
<keyword evidence="1" id="KW-0418">Kinase</keyword>
<keyword evidence="1" id="KW-0808">Transferase</keyword>